<gene>
    <name evidence="2" type="ORF">Ato02nite_045470</name>
</gene>
<protein>
    <recommendedName>
        <fullName evidence="4">Peptidase MA-like domain-containing protein</fullName>
    </recommendedName>
</protein>
<evidence type="ECO:0000313" key="3">
    <source>
        <dbReference type="Proteomes" id="UP000677082"/>
    </source>
</evidence>
<comment type="caution">
    <text evidence="2">The sequence shown here is derived from an EMBL/GenBank/DDBJ whole genome shotgun (WGS) entry which is preliminary data.</text>
</comment>
<keyword evidence="3" id="KW-1185">Reference proteome</keyword>
<name>A0A919TB49_9ACTN</name>
<accession>A0A919TB49</accession>
<sequence>MRQKRASVSLCPQTGPAGEARVRDGTGAHDRVRHVGGLILAAVLAITVSVLVTDPDDPTRVVPAVAAVPSPKPPETVERVLAAQAAALTRGDRAGWLKPVAPALRQRYQNLYRSLRALHVATVDYRVTAKKLPVVEVELSYCFAGAVCPKDRPKIAQRLTIKSNVITAEGRATRLSDLQPTPWEKGDLVFAQGKRVTVGAPPALKGRLKEILAIAESAAAIDDRYAAYVDNRQPRYRLFIATDKLWRTWYGGKATDWAVGYMQPLGGTGADVVINPSRLPNRAALREVIQHELGHVATIGGVTSRHEDMWLVEGVAEYIGAQPKRAFDTYNRWSLRKPTQLAARPLRDGAGDKEVAAFYAQGHFAVDCLVTAFGEPRAMEFVRLRLRLGDDLDDAARSVFGTDFRHVTTTCVNWMSHQVG</sequence>
<reference evidence="2 3" key="1">
    <citation type="submission" date="2021-03" db="EMBL/GenBank/DDBJ databases">
        <title>Whole genome shotgun sequence of Actinoplanes toevensis NBRC 105298.</title>
        <authorList>
            <person name="Komaki H."/>
            <person name="Tamura T."/>
        </authorList>
    </citation>
    <scope>NUCLEOTIDE SEQUENCE [LARGE SCALE GENOMIC DNA]</scope>
    <source>
        <strain evidence="2 3">NBRC 105298</strain>
    </source>
</reference>
<organism evidence="2 3">
    <name type="scientific">Paractinoplanes toevensis</name>
    <dbReference type="NCBI Taxonomy" id="571911"/>
    <lineage>
        <taxon>Bacteria</taxon>
        <taxon>Bacillati</taxon>
        <taxon>Actinomycetota</taxon>
        <taxon>Actinomycetes</taxon>
        <taxon>Micromonosporales</taxon>
        <taxon>Micromonosporaceae</taxon>
        <taxon>Paractinoplanes</taxon>
    </lineage>
</organism>
<feature type="region of interest" description="Disordered" evidence="1">
    <location>
        <begin position="1"/>
        <end position="24"/>
    </location>
</feature>
<evidence type="ECO:0000313" key="2">
    <source>
        <dbReference type="EMBL" id="GIM92754.1"/>
    </source>
</evidence>
<proteinExistence type="predicted"/>
<dbReference type="AlphaFoldDB" id="A0A919TB49"/>
<dbReference type="EMBL" id="BOQN01000059">
    <property type="protein sequence ID" value="GIM92754.1"/>
    <property type="molecule type" value="Genomic_DNA"/>
</dbReference>
<evidence type="ECO:0000256" key="1">
    <source>
        <dbReference type="SAM" id="MobiDB-lite"/>
    </source>
</evidence>
<evidence type="ECO:0008006" key="4">
    <source>
        <dbReference type="Google" id="ProtNLM"/>
    </source>
</evidence>
<dbReference type="Proteomes" id="UP000677082">
    <property type="component" value="Unassembled WGS sequence"/>
</dbReference>